<accession>A0A330HFZ3</accession>
<feature type="transmembrane region" description="Helical" evidence="1">
    <location>
        <begin position="45"/>
        <end position="63"/>
    </location>
</feature>
<name>A0A330HFZ3_9HYPH</name>
<dbReference type="AlphaFoldDB" id="A0A330HFZ3"/>
<reference evidence="3" key="1">
    <citation type="submission" date="2018-06" db="EMBL/GenBank/DDBJ databases">
        <authorList>
            <person name="Helene L.C."/>
            <person name="Dall'Agnol R."/>
            <person name="Delamuta J.R."/>
            <person name="Hungria M."/>
        </authorList>
    </citation>
    <scope>NUCLEOTIDE SEQUENCE [LARGE SCALE GENOMIC DNA]</scope>
    <source>
        <strain evidence="3">AC99b</strain>
    </source>
</reference>
<evidence type="ECO:0000313" key="3">
    <source>
        <dbReference type="Proteomes" id="UP000251558"/>
    </source>
</evidence>
<gene>
    <name evidence="2" type="ORF">DPM33_29990</name>
</gene>
<comment type="caution">
    <text evidence="2">The sequence shown here is derived from an EMBL/GenBank/DDBJ whole genome shotgun (WGS) entry which is preliminary data.</text>
</comment>
<dbReference type="EMBL" id="QMBP01000020">
    <property type="protein sequence ID" value="RAZ85409.1"/>
    <property type="molecule type" value="Genomic_DNA"/>
</dbReference>
<keyword evidence="1" id="KW-1133">Transmembrane helix</keyword>
<reference evidence="2 3" key="2">
    <citation type="submission" date="2018-07" db="EMBL/GenBank/DDBJ databases">
        <title>Diversity of Mesorhizobium strains in Brazil.</title>
        <authorList>
            <person name="Helene L.C.F."/>
            <person name="Dall'Agnol R."/>
            <person name="Delamuta J.R.M."/>
            <person name="Hungria M."/>
        </authorList>
    </citation>
    <scope>NUCLEOTIDE SEQUENCE [LARGE SCALE GENOMIC DNA]</scope>
    <source>
        <strain evidence="2 3">AC99b</strain>
    </source>
</reference>
<evidence type="ECO:0000256" key="1">
    <source>
        <dbReference type="SAM" id="Phobius"/>
    </source>
</evidence>
<proteinExistence type="predicted"/>
<keyword evidence="1" id="KW-0812">Transmembrane</keyword>
<sequence length="105" mass="11319">MFLSGPDGFAVLFVGTLMAAVYAAPLAIPMVVVSRFLRTRHRIMFAFTGVLVGIFMFAVMYADHPRVERPPGLDVLVALIMAGGLGSTVYRLAESRFLQIAGQAA</sequence>
<evidence type="ECO:0000313" key="2">
    <source>
        <dbReference type="EMBL" id="RAZ85409.1"/>
    </source>
</evidence>
<keyword evidence="3" id="KW-1185">Reference proteome</keyword>
<keyword evidence="1" id="KW-0472">Membrane</keyword>
<feature type="transmembrane region" description="Helical" evidence="1">
    <location>
        <begin position="12"/>
        <end position="33"/>
    </location>
</feature>
<dbReference type="Proteomes" id="UP000251558">
    <property type="component" value="Unassembled WGS sequence"/>
</dbReference>
<feature type="transmembrane region" description="Helical" evidence="1">
    <location>
        <begin position="75"/>
        <end position="93"/>
    </location>
</feature>
<protein>
    <submittedName>
        <fullName evidence="2">Uncharacterized protein</fullName>
    </submittedName>
</protein>
<organism evidence="2 3">
    <name type="scientific">Mesorhizobium hawassense</name>
    <dbReference type="NCBI Taxonomy" id="1209954"/>
    <lineage>
        <taxon>Bacteria</taxon>
        <taxon>Pseudomonadati</taxon>
        <taxon>Pseudomonadota</taxon>
        <taxon>Alphaproteobacteria</taxon>
        <taxon>Hyphomicrobiales</taxon>
        <taxon>Phyllobacteriaceae</taxon>
        <taxon>Mesorhizobium</taxon>
    </lineage>
</organism>